<sequence>MYLSKLTLDAQHPHARRDLCNPYEMHRTLARAYSTGTESPPHPFLWRLEANPPTTGSAVLLVQSAVGANWQALKAQTGYALEILPNKPVDLERLIQPGGRYRFRLQANPIVNRNGKRWGLAREEEQLAWLDRQGKQHGFQILACIRAASERLQARHATTGHRITLQSALYEGHLEAADPERLRKAILTGIGHGKAWGLGLLSVARSS</sequence>
<evidence type="ECO:0000313" key="1">
    <source>
        <dbReference type="EMBL" id="MBK1643776.1"/>
    </source>
</evidence>
<dbReference type="SMART" id="SM01101">
    <property type="entry name" value="CRISPR_assoc"/>
    <property type="match status" value="1"/>
</dbReference>
<dbReference type="RefSeq" id="WP_200386567.1">
    <property type="nucleotide sequence ID" value="NZ_NRSD01000002.1"/>
</dbReference>
<dbReference type="InterPro" id="IPR010179">
    <property type="entry name" value="CRISPR-assoc_prot_Cse3"/>
</dbReference>
<organism evidence="1 2">
    <name type="scientific">Thiocapsa imhoffii</name>
    <dbReference type="NCBI Taxonomy" id="382777"/>
    <lineage>
        <taxon>Bacteria</taxon>
        <taxon>Pseudomonadati</taxon>
        <taxon>Pseudomonadota</taxon>
        <taxon>Gammaproteobacteria</taxon>
        <taxon>Chromatiales</taxon>
        <taxon>Chromatiaceae</taxon>
        <taxon>Thiocapsa</taxon>
    </lineage>
</organism>
<dbReference type="Gene3D" id="3.30.70.1210">
    <property type="entry name" value="Crispr-associated protein, domain 2"/>
    <property type="match status" value="1"/>
</dbReference>
<reference evidence="1 2" key="1">
    <citation type="journal article" date="2020" name="Microorganisms">
        <title>Osmotic Adaptation and Compatible Solute Biosynthesis of Phototrophic Bacteria as Revealed from Genome Analyses.</title>
        <authorList>
            <person name="Imhoff J.F."/>
            <person name="Rahn T."/>
            <person name="Kunzel S."/>
            <person name="Keller A."/>
            <person name="Neulinger S.C."/>
        </authorList>
    </citation>
    <scope>NUCLEOTIDE SEQUENCE [LARGE SCALE GENOMIC DNA]</scope>
    <source>
        <strain evidence="1 2">DSM 21303</strain>
    </source>
</reference>
<dbReference type="SUPFAM" id="SSF117987">
    <property type="entry name" value="CRISPR-associated protein"/>
    <property type="match status" value="2"/>
</dbReference>
<proteinExistence type="predicted"/>
<dbReference type="Proteomes" id="UP001138802">
    <property type="component" value="Unassembled WGS sequence"/>
</dbReference>
<gene>
    <name evidence="1" type="primary">cas6e</name>
    <name evidence="1" type="ORF">CKO25_03700</name>
</gene>
<accession>A0A9X1B8B1</accession>
<dbReference type="NCBIfam" id="TIGR01907">
    <property type="entry name" value="casE_Cse3"/>
    <property type="match status" value="1"/>
</dbReference>
<dbReference type="EMBL" id="NRSD01000002">
    <property type="protein sequence ID" value="MBK1643776.1"/>
    <property type="molecule type" value="Genomic_DNA"/>
</dbReference>
<dbReference type="CDD" id="cd09727">
    <property type="entry name" value="Cas6_I-E"/>
    <property type="match status" value="1"/>
</dbReference>
<comment type="caution">
    <text evidence="1">The sequence shown here is derived from an EMBL/GenBank/DDBJ whole genome shotgun (WGS) entry which is preliminary data.</text>
</comment>
<dbReference type="Gene3D" id="3.30.70.1200">
    <property type="entry name" value="Crispr-associated protein, domain 1"/>
    <property type="match status" value="1"/>
</dbReference>
<evidence type="ECO:0000313" key="2">
    <source>
        <dbReference type="Proteomes" id="UP001138802"/>
    </source>
</evidence>
<keyword evidence="2" id="KW-1185">Reference proteome</keyword>
<dbReference type="Pfam" id="PF08798">
    <property type="entry name" value="CRISPR_assoc"/>
    <property type="match status" value="1"/>
</dbReference>
<protein>
    <submittedName>
        <fullName evidence="1">Type I-E CRISPR-associated protein Cas6/Cse3/CasE</fullName>
    </submittedName>
</protein>
<name>A0A9X1B8B1_9GAMM</name>
<dbReference type="AlphaFoldDB" id="A0A9X1B8B1"/>